<gene>
    <name evidence="2" type="ORF">M440DRAFT_80190</name>
</gene>
<accession>A0A2T4CI90</accession>
<dbReference type="AlphaFoldDB" id="A0A2T4CI90"/>
<name>A0A2T4CI90_TRILO</name>
<feature type="region of interest" description="Disordered" evidence="1">
    <location>
        <begin position="1"/>
        <end position="120"/>
    </location>
</feature>
<reference evidence="2 3" key="1">
    <citation type="submission" date="2016-07" db="EMBL/GenBank/DDBJ databases">
        <title>Multiple horizontal gene transfer events from other fungi enriched the ability of initially mycotrophic Trichoderma (Ascomycota) to feed on dead plant biomass.</title>
        <authorList>
            <consortium name="DOE Joint Genome Institute"/>
            <person name="Aerts A."/>
            <person name="Atanasova L."/>
            <person name="Chenthamara K."/>
            <person name="Zhang J."/>
            <person name="Grujic M."/>
            <person name="Henrissat B."/>
            <person name="Kuo A."/>
            <person name="Salamov A."/>
            <person name="Lipzen A."/>
            <person name="Labutti K."/>
            <person name="Barry K."/>
            <person name="Miao Y."/>
            <person name="Rahimi M.J."/>
            <person name="Shen Q."/>
            <person name="Grigoriev I.V."/>
            <person name="Kubicek C.P."/>
            <person name="Druzhinina I.S."/>
        </authorList>
    </citation>
    <scope>NUCLEOTIDE SEQUENCE [LARGE SCALE GENOMIC DNA]</scope>
    <source>
        <strain evidence="2 3">ATCC 18648</strain>
    </source>
</reference>
<proteinExistence type="predicted"/>
<evidence type="ECO:0000313" key="2">
    <source>
        <dbReference type="EMBL" id="PTB81254.1"/>
    </source>
</evidence>
<protein>
    <submittedName>
        <fullName evidence="2">Uncharacterized protein</fullName>
    </submittedName>
</protein>
<evidence type="ECO:0000256" key="1">
    <source>
        <dbReference type="SAM" id="MobiDB-lite"/>
    </source>
</evidence>
<keyword evidence="3" id="KW-1185">Reference proteome</keyword>
<evidence type="ECO:0000313" key="3">
    <source>
        <dbReference type="Proteomes" id="UP000240760"/>
    </source>
</evidence>
<organism evidence="2 3">
    <name type="scientific">Trichoderma longibrachiatum ATCC 18648</name>
    <dbReference type="NCBI Taxonomy" id="983965"/>
    <lineage>
        <taxon>Eukaryota</taxon>
        <taxon>Fungi</taxon>
        <taxon>Dikarya</taxon>
        <taxon>Ascomycota</taxon>
        <taxon>Pezizomycotina</taxon>
        <taxon>Sordariomycetes</taxon>
        <taxon>Hypocreomycetidae</taxon>
        <taxon>Hypocreales</taxon>
        <taxon>Hypocreaceae</taxon>
        <taxon>Trichoderma</taxon>
    </lineage>
</organism>
<dbReference type="Proteomes" id="UP000240760">
    <property type="component" value="Unassembled WGS sequence"/>
</dbReference>
<dbReference type="EMBL" id="KZ679126">
    <property type="protein sequence ID" value="PTB81254.1"/>
    <property type="molecule type" value="Genomic_DNA"/>
</dbReference>
<feature type="compositionally biased region" description="Pro residues" evidence="1">
    <location>
        <begin position="108"/>
        <end position="120"/>
    </location>
</feature>
<sequence length="120" mass="13297">MDTKVHTKSHPGPLNNRPSPTANHAPPRPPAMKHVSETTLKPPPDTTTHLIPLLNRYYQTPKPAAKRDHPSCPLEEESQKKLPPSPNSSIISYDNLFPPQSRVSHRFIPPPISPGMSPPK</sequence>